<sequence>MLMLSGYKELEQYIVEDFDEFLDEGLSLSQVTEKLLVEYHRGIVNSNVEKLVIYLTISLLCLQKSYLREDVKNELNNMISDISLIPLKEELEAEDIKKILQDIEQYKGHLGHIL</sequence>
<reference evidence="2" key="1">
    <citation type="submission" date="2016-10" db="EMBL/GenBank/DDBJ databases">
        <authorList>
            <person name="Varghese N."/>
            <person name="Submissions S."/>
        </authorList>
    </citation>
    <scope>NUCLEOTIDE SEQUENCE [LARGE SCALE GENOMIC DNA]</scope>
    <source>
        <strain evidence="2">CGMCC 1.10223</strain>
    </source>
</reference>
<accession>A0A1I2DQC1</accession>
<protein>
    <submittedName>
        <fullName evidence="1">Immunity protein Imm3</fullName>
    </submittedName>
</protein>
<dbReference type="Proteomes" id="UP000183410">
    <property type="component" value="Unassembled WGS sequence"/>
</dbReference>
<gene>
    <name evidence="1" type="ORF">SAMN04487969_107163</name>
</gene>
<dbReference type="AlphaFoldDB" id="A0A1I2DQC1"/>
<name>A0A1I2DQC1_9BACL</name>
<dbReference type="InterPro" id="IPR025678">
    <property type="entry name" value="Imm3"/>
</dbReference>
<organism evidence="1 2">
    <name type="scientific">Paenibacillus algorifonticola</name>
    <dbReference type="NCBI Taxonomy" id="684063"/>
    <lineage>
        <taxon>Bacteria</taxon>
        <taxon>Bacillati</taxon>
        <taxon>Bacillota</taxon>
        <taxon>Bacilli</taxon>
        <taxon>Bacillales</taxon>
        <taxon>Paenibacillaceae</taxon>
        <taxon>Paenibacillus</taxon>
    </lineage>
</organism>
<proteinExistence type="predicted"/>
<evidence type="ECO:0000313" key="1">
    <source>
        <dbReference type="EMBL" id="SFE82725.1"/>
    </source>
</evidence>
<keyword evidence="2" id="KW-1185">Reference proteome</keyword>
<dbReference type="Pfam" id="PF14425">
    <property type="entry name" value="Imm3"/>
    <property type="match status" value="1"/>
</dbReference>
<evidence type="ECO:0000313" key="2">
    <source>
        <dbReference type="Proteomes" id="UP000183410"/>
    </source>
</evidence>
<dbReference type="EMBL" id="FONN01000007">
    <property type="protein sequence ID" value="SFE82725.1"/>
    <property type="molecule type" value="Genomic_DNA"/>
</dbReference>